<evidence type="ECO:0000256" key="2">
    <source>
        <dbReference type="SAM" id="Phobius"/>
    </source>
</evidence>
<evidence type="ECO:0000313" key="3">
    <source>
        <dbReference type="EMBL" id="EKX31199.1"/>
    </source>
</evidence>
<name>L1I5P2_GUITC</name>
<proteinExistence type="predicted"/>
<reference evidence="4" key="3">
    <citation type="submission" date="2016-03" db="UniProtKB">
        <authorList>
            <consortium name="EnsemblProtists"/>
        </authorList>
    </citation>
    <scope>IDENTIFICATION</scope>
</reference>
<keyword evidence="2" id="KW-0472">Membrane</keyword>
<organism evidence="3">
    <name type="scientific">Guillardia theta (strain CCMP2712)</name>
    <name type="common">Cryptophyte</name>
    <dbReference type="NCBI Taxonomy" id="905079"/>
    <lineage>
        <taxon>Eukaryota</taxon>
        <taxon>Cryptophyceae</taxon>
        <taxon>Pyrenomonadales</taxon>
        <taxon>Geminigeraceae</taxon>
        <taxon>Guillardia</taxon>
    </lineage>
</organism>
<sequence>MHSTARNLHEEADSDFWDKLWRCAGYAQTQDGDYVRMKAEEIESARLSMPELEALVEAELADYLVEVEEDDEEARAKEKDEDWSRLMEYARIGDLHKAMDLIHEKSRPQAAESSEDLRRFLTYKDRPIPPLLAIALAPLLFLIVLTGRFGWTALHWATECDPAVEEPAVVDRKYQILKLILDCNSHFNPAIKTQRGNTALVHTIWNGNLKSCQLILKRKACDPNIKTEFGWNAMHWACNGKQLKDGRWRPFVEIVQLLLKKQFEMDIDAGSQAGDTPLHLATMRGYASVVDILIRARANINVQNLKGMTPLHVASIHQNREVATLLLSYGAKRDILVRSPVCLPCQLRDSATMKDDEGRTAADIYVLRVVDTLRTLKTPDLYTKDSFDRKVLSMRPKLDLLTKAPQGLSVEDVSVLRGQMDLLLLLVSGFQDGESSDDDSL</sequence>
<dbReference type="Pfam" id="PF12796">
    <property type="entry name" value="Ank_2"/>
    <property type="match status" value="1"/>
</dbReference>
<accession>L1I5P2</accession>
<dbReference type="PaxDb" id="55529-EKX31199"/>
<dbReference type="SUPFAM" id="SSF48403">
    <property type="entry name" value="Ankyrin repeat"/>
    <property type="match status" value="1"/>
</dbReference>
<dbReference type="PROSITE" id="PS50088">
    <property type="entry name" value="ANK_REPEAT"/>
    <property type="match status" value="2"/>
</dbReference>
<feature type="repeat" description="ANK" evidence="1">
    <location>
        <begin position="273"/>
        <end position="305"/>
    </location>
</feature>
<evidence type="ECO:0000313" key="5">
    <source>
        <dbReference type="Proteomes" id="UP000011087"/>
    </source>
</evidence>
<protein>
    <submittedName>
        <fullName evidence="3 4">Uncharacterized protein</fullName>
    </submittedName>
</protein>
<dbReference type="KEGG" id="gtt:GUITHDRAFT_122596"/>
<dbReference type="EnsemblProtists" id="EKX31199">
    <property type="protein sequence ID" value="EKX31199"/>
    <property type="gene ID" value="GUITHDRAFT_122596"/>
</dbReference>
<dbReference type="RefSeq" id="XP_005818179.1">
    <property type="nucleotide sequence ID" value="XM_005818122.1"/>
</dbReference>
<dbReference type="SMART" id="SM00248">
    <property type="entry name" value="ANK"/>
    <property type="match status" value="6"/>
</dbReference>
<keyword evidence="2" id="KW-0812">Transmembrane</keyword>
<feature type="transmembrane region" description="Helical" evidence="2">
    <location>
        <begin position="128"/>
        <end position="151"/>
    </location>
</feature>
<dbReference type="STRING" id="905079.L1I5P2"/>
<dbReference type="PANTHER" id="PTHR24118:SF99">
    <property type="entry name" value="POTE ANKYRIN DOMAIN FAMILY MEMBER 3C-RELATED"/>
    <property type="match status" value="1"/>
</dbReference>
<dbReference type="InterPro" id="IPR002110">
    <property type="entry name" value="Ankyrin_rpt"/>
</dbReference>
<reference evidence="3 5" key="1">
    <citation type="journal article" date="2012" name="Nature">
        <title>Algal genomes reveal evolutionary mosaicism and the fate of nucleomorphs.</title>
        <authorList>
            <consortium name="DOE Joint Genome Institute"/>
            <person name="Curtis B.A."/>
            <person name="Tanifuji G."/>
            <person name="Burki F."/>
            <person name="Gruber A."/>
            <person name="Irimia M."/>
            <person name="Maruyama S."/>
            <person name="Arias M.C."/>
            <person name="Ball S.G."/>
            <person name="Gile G.H."/>
            <person name="Hirakawa Y."/>
            <person name="Hopkins J.F."/>
            <person name="Kuo A."/>
            <person name="Rensing S.A."/>
            <person name="Schmutz J."/>
            <person name="Symeonidi A."/>
            <person name="Elias M."/>
            <person name="Eveleigh R.J."/>
            <person name="Herman E.K."/>
            <person name="Klute M.J."/>
            <person name="Nakayama T."/>
            <person name="Obornik M."/>
            <person name="Reyes-Prieto A."/>
            <person name="Armbrust E.V."/>
            <person name="Aves S.J."/>
            <person name="Beiko R.G."/>
            <person name="Coutinho P."/>
            <person name="Dacks J.B."/>
            <person name="Durnford D.G."/>
            <person name="Fast N.M."/>
            <person name="Green B.R."/>
            <person name="Grisdale C.J."/>
            <person name="Hempel F."/>
            <person name="Henrissat B."/>
            <person name="Hoppner M.P."/>
            <person name="Ishida K."/>
            <person name="Kim E."/>
            <person name="Koreny L."/>
            <person name="Kroth P.G."/>
            <person name="Liu Y."/>
            <person name="Malik S.B."/>
            <person name="Maier U.G."/>
            <person name="McRose D."/>
            <person name="Mock T."/>
            <person name="Neilson J.A."/>
            <person name="Onodera N.T."/>
            <person name="Poole A.M."/>
            <person name="Pritham E.J."/>
            <person name="Richards T.A."/>
            <person name="Rocap G."/>
            <person name="Roy S.W."/>
            <person name="Sarai C."/>
            <person name="Schaack S."/>
            <person name="Shirato S."/>
            <person name="Slamovits C.H."/>
            <person name="Spencer D.F."/>
            <person name="Suzuki S."/>
            <person name="Worden A.Z."/>
            <person name="Zauner S."/>
            <person name="Barry K."/>
            <person name="Bell C."/>
            <person name="Bharti A.K."/>
            <person name="Crow J.A."/>
            <person name="Grimwood J."/>
            <person name="Kramer R."/>
            <person name="Lindquist E."/>
            <person name="Lucas S."/>
            <person name="Salamov A."/>
            <person name="McFadden G.I."/>
            <person name="Lane C.E."/>
            <person name="Keeling P.J."/>
            <person name="Gray M.W."/>
            <person name="Grigoriev I.V."/>
            <person name="Archibald J.M."/>
        </authorList>
    </citation>
    <scope>NUCLEOTIDE SEQUENCE</scope>
    <source>
        <strain evidence="3 5">CCMP2712</strain>
    </source>
</reference>
<evidence type="ECO:0000256" key="1">
    <source>
        <dbReference type="PROSITE-ProRule" id="PRU00023"/>
    </source>
</evidence>
<dbReference type="Gene3D" id="1.25.40.20">
    <property type="entry name" value="Ankyrin repeat-containing domain"/>
    <property type="match status" value="2"/>
</dbReference>
<dbReference type="EMBL" id="JH993333">
    <property type="protein sequence ID" value="EKX31199.1"/>
    <property type="molecule type" value="Genomic_DNA"/>
</dbReference>
<dbReference type="Proteomes" id="UP000011087">
    <property type="component" value="Unassembled WGS sequence"/>
</dbReference>
<gene>
    <name evidence="3" type="ORF">GUITHDRAFT_122596</name>
</gene>
<keyword evidence="2" id="KW-1133">Transmembrane helix</keyword>
<dbReference type="PANTHER" id="PTHR24118">
    <property type="entry name" value="POTE ANKYRIN DOMAIN"/>
    <property type="match status" value="1"/>
</dbReference>
<dbReference type="GeneID" id="17287919"/>
<dbReference type="eggNOG" id="KOG4177">
    <property type="taxonomic scope" value="Eukaryota"/>
</dbReference>
<keyword evidence="5" id="KW-1185">Reference proteome</keyword>
<feature type="repeat" description="ANK" evidence="1">
    <location>
        <begin position="306"/>
        <end position="338"/>
    </location>
</feature>
<dbReference type="PROSITE" id="PS50297">
    <property type="entry name" value="ANK_REP_REGION"/>
    <property type="match status" value="2"/>
</dbReference>
<dbReference type="InterPro" id="IPR036770">
    <property type="entry name" value="Ankyrin_rpt-contain_sf"/>
</dbReference>
<dbReference type="OrthoDB" id="341259at2759"/>
<dbReference type="HOGENOM" id="CLU_621811_0_0_1"/>
<dbReference type="AlphaFoldDB" id="L1I5P2"/>
<reference evidence="5" key="2">
    <citation type="submission" date="2012-11" db="EMBL/GenBank/DDBJ databases">
        <authorList>
            <person name="Kuo A."/>
            <person name="Curtis B.A."/>
            <person name="Tanifuji G."/>
            <person name="Burki F."/>
            <person name="Gruber A."/>
            <person name="Irimia M."/>
            <person name="Maruyama S."/>
            <person name="Arias M.C."/>
            <person name="Ball S.G."/>
            <person name="Gile G.H."/>
            <person name="Hirakawa Y."/>
            <person name="Hopkins J.F."/>
            <person name="Rensing S.A."/>
            <person name="Schmutz J."/>
            <person name="Symeonidi A."/>
            <person name="Elias M."/>
            <person name="Eveleigh R.J."/>
            <person name="Herman E.K."/>
            <person name="Klute M.J."/>
            <person name="Nakayama T."/>
            <person name="Obornik M."/>
            <person name="Reyes-Prieto A."/>
            <person name="Armbrust E.V."/>
            <person name="Aves S.J."/>
            <person name="Beiko R.G."/>
            <person name="Coutinho P."/>
            <person name="Dacks J.B."/>
            <person name="Durnford D.G."/>
            <person name="Fast N.M."/>
            <person name="Green B.R."/>
            <person name="Grisdale C."/>
            <person name="Hempe F."/>
            <person name="Henrissat B."/>
            <person name="Hoppner M.P."/>
            <person name="Ishida K.-I."/>
            <person name="Kim E."/>
            <person name="Koreny L."/>
            <person name="Kroth P.G."/>
            <person name="Liu Y."/>
            <person name="Malik S.-B."/>
            <person name="Maier U.G."/>
            <person name="McRose D."/>
            <person name="Mock T."/>
            <person name="Neilson J.A."/>
            <person name="Onodera N.T."/>
            <person name="Poole A.M."/>
            <person name="Pritham E.J."/>
            <person name="Richards T.A."/>
            <person name="Rocap G."/>
            <person name="Roy S.W."/>
            <person name="Sarai C."/>
            <person name="Schaack S."/>
            <person name="Shirato S."/>
            <person name="Slamovits C.H."/>
            <person name="Spencer D.F."/>
            <person name="Suzuki S."/>
            <person name="Worden A.Z."/>
            <person name="Zauner S."/>
            <person name="Barry K."/>
            <person name="Bell C."/>
            <person name="Bharti A.K."/>
            <person name="Crow J.A."/>
            <person name="Grimwood J."/>
            <person name="Kramer R."/>
            <person name="Lindquist E."/>
            <person name="Lucas S."/>
            <person name="Salamov A."/>
            <person name="McFadden G.I."/>
            <person name="Lane C.E."/>
            <person name="Keeling P.J."/>
            <person name="Gray M.W."/>
            <person name="Grigoriev I.V."/>
            <person name="Archibald J.M."/>
        </authorList>
    </citation>
    <scope>NUCLEOTIDE SEQUENCE</scope>
    <source>
        <strain evidence="5">CCMP2712</strain>
    </source>
</reference>
<evidence type="ECO:0000313" key="4">
    <source>
        <dbReference type="EnsemblProtists" id="EKX31199"/>
    </source>
</evidence>
<keyword evidence="1" id="KW-0040">ANK repeat</keyword>